<accession>A0A2N3I1Q0</accession>
<name>A0A2N3I1Q0_9BACT</name>
<dbReference type="Proteomes" id="UP000233535">
    <property type="component" value="Unassembled WGS sequence"/>
</dbReference>
<gene>
    <name evidence="1" type="ORF">BZG02_05280</name>
</gene>
<organism evidence="1 2">
    <name type="scientific">Labilibaculum filiforme</name>
    <dbReference type="NCBI Taxonomy" id="1940526"/>
    <lineage>
        <taxon>Bacteria</taxon>
        <taxon>Pseudomonadati</taxon>
        <taxon>Bacteroidota</taxon>
        <taxon>Bacteroidia</taxon>
        <taxon>Marinilabiliales</taxon>
        <taxon>Marinifilaceae</taxon>
        <taxon>Labilibaculum</taxon>
    </lineage>
</organism>
<evidence type="ECO:0000313" key="2">
    <source>
        <dbReference type="Proteomes" id="UP000233535"/>
    </source>
</evidence>
<dbReference type="RefSeq" id="WP_101260374.1">
    <property type="nucleotide sequence ID" value="NZ_MVDD01000003.1"/>
</dbReference>
<sequence>MILSEIQKQNYFNLCGEPCLLTELNGRFFTSKPYNNEFYKFSPWQFTYLFDSEKGYLICELSHEIAKNRLYGWDHNGNELSGEILINYFNRNTDAFNSNDGNRLVS</sequence>
<keyword evidence="2" id="KW-1185">Reference proteome</keyword>
<dbReference type="EMBL" id="MVDD01000003">
    <property type="protein sequence ID" value="PKQ64235.1"/>
    <property type="molecule type" value="Genomic_DNA"/>
</dbReference>
<dbReference type="AlphaFoldDB" id="A0A2N3I1Q0"/>
<dbReference type="OrthoDB" id="9881415at2"/>
<reference evidence="1 2" key="1">
    <citation type="journal article" date="2017" name="Front. Microbiol.">
        <title>Labilibaculum manganireducens gen. nov., sp. nov. and Labilibaculum filiforme sp. nov., Novel Bacteroidetes Isolated from Subsurface Sediments of the Baltic Sea.</title>
        <authorList>
            <person name="Vandieken V."/>
            <person name="Marshall I.P."/>
            <person name="Niemann H."/>
            <person name="Engelen B."/>
            <person name="Cypionka H."/>
        </authorList>
    </citation>
    <scope>NUCLEOTIDE SEQUENCE [LARGE SCALE GENOMIC DNA]</scope>
    <source>
        <strain evidence="1 2">59.16B</strain>
    </source>
</reference>
<evidence type="ECO:0000313" key="1">
    <source>
        <dbReference type="EMBL" id="PKQ64235.1"/>
    </source>
</evidence>
<protein>
    <submittedName>
        <fullName evidence="1">Uncharacterized protein</fullName>
    </submittedName>
</protein>
<proteinExistence type="predicted"/>
<comment type="caution">
    <text evidence="1">The sequence shown here is derived from an EMBL/GenBank/DDBJ whole genome shotgun (WGS) entry which is preliminary data.</text>
</comment>